<dbReference type="PANTHER" id="PTHR47926:SF411">
    <property type="entry name" value="PENTATRICOPEPTIDE REPEAT-CONTAINING PROTEIN"/>
    <property type="match status" value="1"/>
</dbReference>
<name>A0AAW1XKT0_RUBAR</name>
<dbReference type="FunFam" id="1.25.40.10:FF:002166">
    <property type="entry name" value="Pentatricopeptide (PPR) repeat-containing protein-like"/>
    <property type="match status" value="1"/>
</dbReference>
<dbReference type="EMBL" id="JBEDUW010000003">
    <property type="protein sequence ID" value="KAK9937325.1"/>
    <property type="molecule type" value="Genomic_DNA"/>
</dbReference>
<dbReference type="PROSITE" id="PS51375">
    <property type="entry name" value="PPR"/>
    <property type="match status" value="4"/>
</dbReference>
<dbReference type="InterPro" id="IPR046848">
    <property type="entry name" value="E_motif"/>
</dbReference>
<sequence length="531" mass="59692">MLLPSKPQMNVLARQAEPLVAWTEGFKLLRFFIGGRTYMKPHYRDSYDYTNLLQHCRNTKSIKKLHAQIIIGGLHQNPFVAAKLVGKYVAYSDSSMDAARQVFDNLTERDVFVWNMIIQGYANVGPFVDSLNMCNRMRLSGIPPNRYTYPFVLKACGAMKDGKQGQVVHGQIVKSGLDSHLFVGNALVALYSKCEKIEISRRVFDEIPQKDLVSWNSIISGYATNGYLNEAIELFRAMLQGPTACLPDHATLVCVLPACVEASAIEVGFWIHSYIIKSITKVDSALGSSLISMYTNCGRVRVSRVIFDQISDKNVVLWSAMMRCYGMHGHADEVFQMFSQFEESGLHPDAVVFLCLLSTCSHSGMVAKGLDIFEKMEYYGVEKNERHYACIVDLLGRAGLLDRAVKFIESMPVQAGKDVYGALLGACRIHNNIELAEETAEKLFVLDPENAGRYILLASMYEDAGRWEDAATVRRLIREKNIKKPTGCSSVEVDCIYHTFGADDESHPYKDQIFDTLERLDRIMEEAIVMV</sequence>
<dbReference type="Pfam" id="PF13041">
    <property type="entry name" value="PPR_2"/>
    <property type="match status" value="2"/>
</dbReference>
<organism evidence="3 4">
    <name type="scientific">Rubus argutus</name>
    <name type="common">Southern blackberry</name>
    <dbReference type="NCBI Taxonomy" id="59490"/>
    <lineage>
        <taxon>Eukaryota</taxon>
        <taxon>Viridiplantae</taxon>
        <taxon>Streptophyta</taxon>
        <taxon>Embryophyta</taxon>
        <taxon>Tracheophyta</taxon>
        <taxon>Spermatophyta</taxon>
        <taxon>Magnoliopsida</taxon>
        <taxon>eudicotyledons</taxon>
        <taxon>Gunneridae</taxon>
        <taxon>Pentapetalae</taxon>
        <taxon>rosids</taxon>
        <taxon>fabids</taxon>
        <taxon>Rosales</taxon>
        <taxon>Rosaceae</taxon>
        <taxon>Rosoideae</taxon>
        <taxon>Rosoideae incertae sedis</taxon>
        <taxon>Rubus</taxon>
    </lineage>
</organism>
<dbReference type="PANTHER" id="PTHR47926">
    <property type="entry name" value="PENTATRICOPEPTIDE REPEAT-CONTAINING PROTEIN"/>
    <property type="match status" value="1"/>
</dbReference>
<evidence type="ECO:0008006" key="5">
    <source>
        <dbReference type="Google" id="ProtNLM"/>
    </source>
</evidence>
<feature type="repeat" description="PPR" evidence="2">
    <location>
        <begin position="314"/>
        <end position="348"/>
    </location>
</feature>
<dbReference type="SUPFAM" id="SSF48452">
    <property type="entry name" value="TPR-like"/>
    <property type="match status" value="1"/>
</dbReference>
<dbReference type="GO" id="GO:0009451">
    <property type="term" value="P:RNA modification"/>
    <property type="evidence" value="ECO:0007669"/>
    <property type="project" value="InterPro"/>
</dbReference>
<feature type="repeat" description="PPR" evidence="2">
    <location>
        <begin position="349"/>
        <end position="383"/>
    </location>
</feature>
<protein>
    <recommendedName>
        <fullName evidence="5">Pentatricopeptide repeat-containing protein</fullName>
    </recommendedName>
</protein>
<keyword evidence="4" id="KW-1185">Reference proteome</keyword>
<evidence type="ECO:0000313" key="3">
    <source>
        <dbReference type="EMBL" id="KAK9937325.1"/>
    </source>
</evidence>
<dbReference type="Pfam" id="PF01535">
    <property type="entry name" value="PPR"/>
    <property type="match status" value="2"/>
</dbReference>
<dbReference type="GO" id="GO:0003723">
    <property type="term" value="F:RNA binding"/>
    <property type="evidence" value="ECO:0007669"/>
    <property type="project" value="InterPro"/>
</dbReference>
<dbReference type="FunFam" id="1.25.40.10:FF:000280">
    <property type="entry name" value="Pentatricopeptide repeat-containing protein"/>
    <property type="match status" value="1"/>
</dbReference>
<dbReference type="Pfam" id="PF20431">
    <property type="entry name" value="E_motif"/>
    <property type="match status" value="1"/>
</dbReference>
<dbReference type="FunFam" id="1.25.40.10:FF:000470">
    <property type="entry name" value="Pentatricopeptide repeat-containing protein At5g66520"/>
    <property type="match status" value="1"/>
</dbReference>
<evidence type="ECO:0000256" key="2">
    <source>
        <dbReference type="PROSITE-ProRule" id="PRU00708"/>
    </source>
</evidence>
<dbReference type="AlphaFoldDB" id="A0AAW1XKT0"/>
<accession>A0AAW1XKT0</accession>
<evidence type="ECO:0000313" key="4">
    <source>
        <dbReference type="Proteomes" id="UP001457282"/>
    </source>
</evidence>
<feature type="repeat" description="PPR" evidence="2">
    <location>
        <begin position="211"/>
        <end position="241"/>
    </location>
</feature>
<dbReference type="InterPro" id="IPR011990">
    <property type="entry name" value="TPR-like_helical_dom_sf"/>
</dbReference>
<feature type="repeat" description="PPR" evidence="2">
    <location>
        <begin position="110"/>
        <end position="144"/>
    </location>
</feature>
<proteinExistence type="predicted"/>
<dbReference type="NCBIfam" id="TIGR00756">
    <property type="entry name" value="PPR"/>
    <property type="match status" value="3"/>
</dbReference>
<dbReference type="InterPro" id="IPR002885">
    <property type="entry name" value="PPR_rpt"/>
</dbReference>
<comment type="caution">
    <text evidence="3">The sequence shown here is derived from an EMBL/GenBank/DDBJ whole genome shotgun (WGS) entry which is preliminary data.</text>
</comment>
<evidence type="ECO:0000256" key="1">
    <source>
        <dbReference type="ARBA" id="ARBA00022737"/>
    </source>
</evidence>
<dbReference type="InterPro" id="IPR046960">
    <property type="entry name" value="PPR_At4g14850-like_plant"/>
</dbReference>
<dbReference type="Gene3D" id="1.25.40.10">
    <property type="entry name" value="Tetratricopeptide repeat domain"/>
    <property type="match status" value="3"/>
</dbReference>
<keyword evidence="1" id="KW-0677">Repeat</keyword>
<dbReference type="Proteomes" id="UP001457282">
    <property type="component" value="Unassembled WGS sequence"/>
</dbReference>
<reference evidence="3 4" key="1">
    <citation type="journal article" date="2023" name="G3 (Bethesda)">
        <title>A chromosome-length genome assembly and annotation of blackberry (Rubus argutus, cv. 'Hillquist').</title>
        <authorList>
            <person name="Bruna T."/>
            <person name="Aryal R."/>
            <person name="Dudchenko O."/>
            <person name="Sargent D.J."/>
            <person name="Mead D."/>
            <person name="Buti M."/>
            <person name="Cavallini A."/>
            <person name="Hytonen T."/>
            <person name="Andres J."/>
            <person name="Pham M."/>
            <person name="Weisz D."/>
            <person name="Mascagni F."/>
            <person name="Usai G."/>
            <person name="Natali L."/>
            <person name="Bassil N."/>
            <person name="Fernandez G.E."/>
            <person name="Lomsadze A."/>
            <person name="Armour M."/>
            <person name="Olukolu B."/>
            <person name="Poorten T."/>
            <person name="Britton C."/>
            <person name="Davik J."/>
            <person name="Ashrafi H."/>
            <person name="Aiden E.L."/>
            <person name="Borodovsky M."/>
            <person name="Worthington M."/>
        </authorList>
    </citation>
    <scope>NUCLEOTIDE SEQUENCE [LARGE SCALE GENOMIC DNA]</scope>
    <source>
        <strain evidence="3">PI 553951</strain>
    </source>
</reference>
<gene>
    <name evidence="3" type="ORF">M0R45_014123</name>
</gene>